<dbReference type="InterPro" id="IPR036102">
    <property type="entry name" value="OsmC/Ohrsf"/>
</dbReference>
<reference evidence="2" key="1">
    <citation type="submission" date="2016-02" db="EMBL/GenBank/DDBJ databases">
        <authorList>
            <person name="Schultz-Johansen M."/>
            <person name="Glaring M.A."/>
            <person name="Bech P.K."/>
            <person name="Stougaard P."/>
        </authorList>
    </citation>
    <scope>NUCLEOTIDE SEQUENCE [LARGE SCALE GENOMIC DNA]</scope>
    <source>
        <strain evidence="2">S66</strain>
    </source>
</reference>
<dbReference type="EMBL" id="LSNE01000020">
    <property type="protein sequence ID" value="KXI26879.1"/>
    <property type="molecule type" value="Genomic_DNA"/>
</dbReference>
<dbReference type="OrthoDB" id="9789573at2"/>
<gene>
    <name evidence="1" type="ORF">AX660_03705</name>
</gene>
<organism evidence="1 2">
    <name type="scientific">Paraglaciecola hydrolytica</name>
    <dbReference type="NCBI Taxonomy" id="1799789"/>
    <lineage>
        <taxon>Bacteria</taxon>
        <taxon>Pseudomonadati</taxon>
        <taxon>Pseudomonadota</taxon>
        <taxon>Gammaproteobacteria</taxon>
        <taxon>Alteromonadales</taxon>
        <taxon>Alteromonadaceae</taxon>
        <taxon>Paraglaciecola</taxon>
    </lineage>
</organism>
<name>A0A148KKS4_9ALTE</name>
<keyword evidence="2" id="KW-1185">Reference proteome</keyword>
<dbReference type="SUPFAM" id="SSF82784">
    <property type="entry name" value="OsmC-like"/>
    <property type="match status" value="1"/>
</dbReference>
<dbReference type="Gene3D" id="3.30.300.20">
    <property type="match status" value="1"/>
</dbReference>
<dbReference type="Pfam" id="PF02566">
    <property type="entry name" value="OsmC"/>
    <property type="match status" value="1"/>
</dbReference>
<comment type="caution">
    <text evidence="1">The sequence shown here is derived from an EMBL/GenBank/DDBJ whole genome shotgun (WGS) entry which is preliminary data.</text>
</comment>
<evidence type="ECO:0000313" key="1">
    <source>
        <dbReference type="EMBL" id="KXI26879.1"/>
    </source>
</evidence>
<dbReference type="PANTHER" id="PTHR39624">
    <property type="entry name" value="PROTEIN INVOLVED IN RIMO-MEDIATED BETA-METHYLTHIOLATION OF RIBOSOMAL PROTEIN S12 YCAO"/>
    <property type="match status" value="1"/>
</dbReference>
<sequence length="132" mass="14488">MTISLQKSDKGTYRQTIRIHQHTLFADVAASLGGDDSAPDPHDLYDASLAACKAITILMYAKRKQIPLESVDIEIERDNSREAKGVYVLNVSLKLNGDLNDEQRQALAAIADKCPIHKLMTAVSTEVHSVVV</sequence>
<dbReference type="PANTHER" id="PTHR39624:SF2">
    <property type="entry name" value="OSMC-LIKE PROTEIN"/>
    <property type="match status" value="1"/>
</dbReference>
<dbReference type="InterPro" id="IPR015946">
    <property type="entry name" value="KH_dom-like_a/b"/>
</dbReference>
<protein>
    <submittedName>
        <fullName evidence="1">Peroxiredoxin</fullName>
    </submittedName>
</protein>
<dbReference type="InterPro" id="IPR003718">
    <property type="entry name" value="OsmC/Ohr_fam"/>
</dbReference>
<evidence type="ECO:0000313" key="2">
    <source>
        <dbReference type="Proteomes" id="UP000070299"/>
    </source>
</evidence>
<dbReference type="Proteomes" id="UP000070299">
    <property type="component" value="Unassembled WGS sequence"/>
</dbReference>
<dbReference type="AlphaFoldDB" id="A0A148KKS4"/>
<accession>A0A148KKS4</accession>
<dbReference type="STRING" id="1799789.AX660_03705"/>
<proteinExistence type="predicted"/>
<dbReference type="RefSeq" id="WP_068382425.1">
    <property type="nucleotide sequence ID" value="NZ_LSNE01000020.1"/>
</dbReference>